<dbReference type="EMBL" id="VJMJ01000109">
    <property type="protein sequence ID" value="KAF0734661.1"/>
    <property type="molecule type" value="Genomic_DNA"/>
</dbReference>
<evidence type="ECO:0000313" key="3">
    <source>
        <dbReference type="Proteomes" id="UP000481153"/>
    </source>
</evidence>
<name>A0A6G0X415_9STRA</name>
<reference evidence="2 3" key="1">
    <citation type="submission" date="2019-07" db="EMBL/GenBank/DDBJ databases">
        <title>Genomics analysis of Aphanomyces spp. identifies a new class of oomycete effector associated with host adaptation.</title>
        <authorList>
            <person name="Gaulin E."/>
        </authorList>
    </citation>
    <scope>NUCLEOTIDE SEQUENCE [LARGE SCALE GENOMIC DNA]</scope>
    <source>
        <strain evidence="2 3">ATCC 201684</strain>
    </source>
</reference>
<dbReference type="VEuPathDB" id="FungiDB:AeMF1_010104"/>
<dbReference type="InterPro" id="IPR011989">
    <property type="entry name" value="ARM-like"/>
</dbReference>
<dbReference type="Proteomes" id="UP000481153">
    <property type="component" value="Unassembled WGS sequence"/>
</dbReference>
<feature type="compositionally biased region" description="Polar residues" evidence="1">
    <location>
        <begin position="261"/>
        <end position="274"/>
    </location>
</feature>
<protein>
    <submittedName>
        <fullName evidence="2">Uncharacterized protein</fullName>
    </submittedName>
</protein>
<feature type="region of interest" description="Disordered" evidence="1">
    <location>
        <begin position="248"/>
        <end position="274"/>
    </location>
</feature>
<proteinExistence type="predicted"/>
<organism evidence="2 3">
    <name type="scientific">Aphanomyces euteiches</name>
    <dbReference type="NCBI Taxonomy" id="100861"/>
    <lineage>
        <taxon>Eukaryota</taxon>
        <taxon>Sar</taxon>
        <taxon>Stramenopiles</taxon>
        <taxon>Oomycota</taxon>
        <taxon>Saprolegniomycetes</taxon>
        <taxon>Saprolegniales</taxon>
        <taxon>Verrucalvaceae</taxon>
        <taxon>Aphanomyces</taxon>
    </lineage>
</organism>
<dbReference type="Gene3D" id="1.25.10.10">
    <property type="entry name" value="Leucine-rich Repeat Variant"/>
    <property type="match status" value="1"/>
</dbReference>
<gene>
    <name evidence="2" type="ORF">Ae201684_008731</name>
</gene>
<accession>A0A6G0X415</accession>
<dbReference type="AlphaFoldDB" id="A0A6G0X415"/>
<keyword evidence="3" id="KW-1185">Reference proteome</keyword>
<evidence type="ECO:0000313" key="2">
    <source>
        <dbReference type="EMBL" id="KAF0734661.1"/>
    </source>
</evidence>
<sequence>MDNAGPAVSGHILEGSFSSASHCVRALRDASSLIEGPLQRATDAGLNDVLALVRNHVVHLLGMHPRIPLDSIVVPAIYALISCAATAYGPGFRPAATLVVPFVVLHCSHSLSSIATEAQTCLQTLTQQSSYDLRPVLAQPHTNVNFSFHVAMHIPHMTATWPQDEVLPYHDALVHLLECCLFDMGYLTRAFAHRALTALYAYQMENLDHPAPISWYLAGLTALNILELQEQHPSSALVQAIQSHRSTASSSASNDDLDQIPTPTASSLSQDPSASPTVASTAILGVFLDQIQDQHTWTTTQATLFTDATARESYPPLLQVAALRHANLHT</sequence>
<comment type="caution">
    <text evidence="2">The sequence shown here is derived from an EMBL/GenBank/DDBJ whole genome shotgun (WGS) entry which is preliminary data.</text>
</comment>
<evidence type="ECO:0000256" key="1">
    <source>
        <dbReference type="SAM" id="MobiDB-lite"/>
    </source>
</evidence>